<comment type="similarity">
    <text evidence="1">Belongs to the peptidase M4 family.</text>
</comment>
<dbReference type="Pfam" id="PF07504">
    <property type="entry name" value="FTP"/>
    <property type="match status" value="1"/>
</dbReference>
<dbReference type="CDD" id="cd09597">
    <property type="entry name" value="M4_TLP"/>
    <property type="match status" value="1"/>
</dbReference>
<evidence type="ECO:0000259" key="11">
    <source>
        <dbReference type="Pfam" id="PF07504"/>
    </source>
</evidence>
<dbReference type="InterPro" id="IPR027268">
    <property type="entry name" value="Peptidase_M4/M1_CTD_sf"/>
</dbReference>
<dbReference type="GO" id="GO:0006508">
    <property type="term" value="P:proteolysis"/>
    <property type="evidence" value="ECO:0007669"/>
    <property type="project" value="UniProtKB-KW"/>
</dbReference>
<keyword evidence="4" id="KW-0732">Signal</keyword>
<keyword evidence="3" id="KW-0479">Metal-binding</keyword>
<dbReference type="Gene3D" id="3.10.450.490">
    <property type="match status" value="1"/>
</dbReference>
<feature type="active site" evidence="8">
    <location>
        <position position="515"/>
    </location>
</feature>
<gene>
    <name evidence="13" type="ORF">D3Y59_04295</name>
</gene>
<feature type="domain" description="FTP" evidence="11">
    <location>
        <begin position="207"/>
        <end position="254"/>
    </location>
</feature>
<name>A0A3B7QTL2_9BACT</name>
<keyword evidence="2" id="KW-0645">Protease</keyword>
<dbReference type="OrthoDB" id="291295at2"/>
<evidence type="ECO:0000259" key="12">
    <source>
        <dbReference type="Pfam" id="PF18962"/>
    </source>
</evidence>
<dbReference type="PRINTS" id="PR00730">
    <property type="entry name" value="THERMOLYSIN"/>
</dbReference>
<feature type="domain" description="Peptidase M4 C-terminal" evidence="10">
    <location>
        <begin position="525"/>
        <end position="681"/>
    </location>
</feature>
<dbReference type="EMBL" id="CP032317">
    <property type="protein sequence ID" value="AYA36348.1"/>
    <property type="molecule type" value="Genomic_DNA"/>
</dbReference>
<evidence type="ECO:0000256" key="5">
    <source>
        <dbReference type="ARBA" id="ARBA00022801"/>
    </source>
</evidence>
<evidence type="ECO:0000259" key="9">
    <source>
        <dbReference type="Pfam" id="PF01447"/>
    </source>
</evidence>
<dbReference type="GO" id="GO:0004222">
    <property type="term" value="F:metalloendopeptidase activity"/>
    <property type="evidence" value="ECO:0007669"/>
    <property type="project" value="InterPro"/>
</dbReference>
<dbReference type="Gene3D" id="3.10.170.10">
    <property type="match status" value="1"/>
</dbReference>
<dbReference type="NCBIfam" id="TIGR04183">
    <property type="entry name" value="Por_Secre_tail"/>
    <property type="match status" value="1"/>
</dbReference>
<evidence type="ECO:0000256" key="8">
    <source>
        <dbReference type="PIRSR" id="PIRSR623612-1"/>
    </source>
</evidence>
<protein>
    <submittedName>
        <fullName evidence="13">T9SS C-terminal target domain-containing protein</fullName>
    </submittedName>
</protein>
<keyword evidence="7" id="KW-0482">Metalloprotease</keyword>
<feature type="active site" description="Proton donor" evidence="8">
    <location>
        <position position="607"/>
    </location>
</feature>
<feature type="domain" description="Peptidase M4" evidence="9">
    <location>
        <begin position="365"/>
        <end position="522"/>
    </location>
</feature>
<dbReference type="InterPro" id="IPR050728">
    <property type="entry name" value="Zinc_Metalloprotease_M4"/>
</dbReference>
<dbReference type="InterPro" id="IPR013856">
    <property type="entry name" value="Peptidase_M4_domain"/>
</dbReference>
<accession>A0A3B7QTL2</accession>
<evidence type="ECO:0000256" key="4">
    <source>
        <dbReference type="ARBA" id="ARBA00022729"/>
    </source>
</evidence>
<feature type="domain" description="Secretion system C-terminal sorting" evidence="12">
    <location>
        <begin position="1018"/>
        <end position="1085"/>
    </location>
</feature>
<dbReference type="GO" id="GO:0046872">
    <property type="term" value="F:metal ion binding"/>
    <property type="evidence" value="ECO:0007669"/>
    <property type="project" value="UniProtKB-KW"/>
</dbReference>
<dbReference type="SUPFAM" id="SSF55486">
    <property type="entry name" value="Metalloproteases ('zincins'), catalytic domain"/>
    <property type="match status" value="1"/>
</dbReference>
<dbReference type="KEGG" id="hyh:D3Y59_04295"/>
<keyword evidence="14" id="KW-1185">Reference proteome</keyword>
<dbReference type="Gene3D" id="1.10.390.10">
    <property type="entry name" value="Neutral Protease Domain 2"/>
    <property type="match status" value="1"/>
</dbReference>
<dbReference type="Pfam" id="PF18962">
    <property type="entry name" value="Por_Secre_tail"/>
    <property type="match status" value="1"/>
</dbReference>
<dbReference type="AlphaFoldDB" id="A0A3B7QTL2"/>
<dbReference type="InterPro" id="IPR023612">
    <property type="entry name" value="Peptidase_M4"/>
</dbReference>
<proteinExistence type="inferred from homology"/>
<dbReference type="PANTHER" id="PTHR33794:SF1">
    <property type="entry name" value="BACILLOLYSIN"/>
    <property type="match status" value="1"/>
</dbReference>
<evidence type="ECO:0000313" key="14">
    <source>
        <dbReference type="Proteomes" id="UP000262802"/>
    </source>
</evidence>
<keyword evidence="6" id="KW-0862">Zinc</keyword>
<dbReference type="Pfam" id="PF02868">
    <property type="entry name" value="Peptidase_M4_C"/>
    <property type="match status" value="1"/>
</dbReference>
<evidence type="ECO:0000256" key="3">
    <source>
        <dbReference type="ARBA" id="ARBA00022723"/>
    </source>
</evidence>
<reference evidence="13 14" key="1">
    <citation type="submission" date="2018-09" db="EMBL/GenBank/DDBJ databases">
        <title>Hymenobacter medium sp. nov., isolated from R2A medium.</title>
        <authorList>
            <person name="Yingchao G."/>
        </authorList>
    </citation>
    <scope>NUCLEOTIDE SEQUENCE [LARGE SCALE GENOMIC DNA]</scope>
    <source>
        <strain evidence="14">sh-6</strain>
    </source>
</reference>
<evidence type="ECO:0000313" key="13">
    <source>
        <dbReference type="EMBL" id="AYA36348.1"/>
    </source>
</evidence>
<evidence type="ECO:0000259" key="10">
    <source>
        <dbReference type="Pfam" id="PF02868"/>
    </source>
</evidence>
<evidence type="ECO:0000256" key="6">
    <source>
        <dbReference type="ARBA" id="ARBA00022833"/>
    </source>
</evidence>
<dbReference type="SUPFAM" id="SSF82171">
    <property type="entry name" value="DPP6 N-terminal domain-like"/>
    <property type="match status" value="1"/>
</dbReference>
<dbReference type="InterPro" id="IPR026444">
    <property type="entry name" value="Secre_tail"/>
</dbReference>
<sequence>MLCYRPRICEAAHIIVLLNGTAHNQIFAFSTARVLLGLFARAAVPWNSAFTTDFSHHLFTPLLIKAMNLPFSLASCLALSCTLSAALAQTSAAGFKSGTRASTPVAHPRISRTIDGSVLAGMQRNTGPRPQTGARLATLARPLPSSGTLGPVQMWRDAATGLPVFISAKPKPGSALLQRSTLSAEAAAFAFLGELRADLQVQRPEQEFRVTAVTHDNLGQTHVRLEQTWRGLPVHNAEVVVHLGADGQPKLFTGRHYQTPSALPDVTPAITGSAAADRASLALRSKTHVAQLSAEQQRLLDYTAPATQLVIYHPESYTSPVLTWHVTTRPSLLERWETFVDARTGTVLKQYESSCTANGPRTAQARDLSGTTRTVNTYEWNNRFYLIDGAQPMFNLGRSSMPDGPVGALLTLDANNTRSTNASFSHVGSTNNTWNNPSAISAHANAAQAYNYFRSTFGRNSLDGAGGTMISIVRLADDDGTGLDNAFWNGKFIAYGEGNVGFTPLAGSLDVAGHEMTHGVVEKSANLVYQGQSGALNESMADVFGSMMDRSDWLIGEDVVRRAYFPSGALRSMQDPHNGGTGLADAGFQPRHMNEFYNGSQDNGGVHINSGIPNWAFYKVASALGREHAEQIWYRALTTYLTRSSQFLDLRVGAIQSATDLYGAGSADVTAVTAAFDAVGIVGSVAAPPHSSLPVNPGQDYILSYDTNPTVTGTFYRSSTAGQGFQLVSNTAAISKPSVNDAGTAAVFVDAQHRLRAIQLTGSFNESVIQNQPIWHNAALSKDGTKLAAITNAQDTSIYVFNLASGQSVKYKLYNPTSAGTRGGGVLFADALEWDYSGEYLLYDAYNVIRNAQGQDIDFWDIGFLKVWDKNANTWGNGQIQKLVQNLPAGVSIGNPVLAKNSPNIMALDFFDATATAPFAVLAINLETGDEGTIFEGSNTAGTPNFSKLDDKLLFTALSTSGDTVVAMRALQPNKITPSGNPSVLIDDAKWGIWYSQGQRIITSTHPDAAPPIPGFSVYPNPTSDLLQVTTEAEAVATLCDMLGRPVLTVKLKSGARNSLDLSTMKAGTYLLKVTDKQRTSTRTVVKL</sequence>
<dbReference type="Proteomes" id="UP000262802">
    <property type="component" value="Chromosome"/>
</dbReference>
<evidence type="ECO:0000256" key="7">
    <source>
        <dbReference type="ARBA" id="ARBA00023049"/>
    </source>
</evidence>
<evidence type="ECO:0000256" key="1">
    <source>
        <dbReference type="ARBA" id="ARBA00009388"/>
    </source>
</evidence>
<dbReference type="Pfam" id="PF01447">
    <property type="entry name" value="Peptidase_M4"/>
    <property type="match status" value="1"/>
</dbReference>
<dbReference type="PANTHER" id="PTHR33794">
    <property type="entry name" value="BACILLOLYSIN"/>
    <property type="match status" value="1"/>
</dbReference>
<dbReference type="InterPro" id="IPR001570">
    <property type="entry name" value="Peptidase_M4_C_domain"/>
</dbReference>
<evidence type="ECO:0000256" key="2">
    <source>
        <dbReference type="ARBA" id="ARBA00022670"/>
    </source>
</evidence>
<dbReference type="InterPro" id="IPR011096">
    <property type="entry name" value="FTP_domain"/>
</dbReference>
<organism evidence="13 14">
    <name type="scientific">Hymenobacter oligotrophus</name>
    <dbReference type="NCBI Taxonomy" id="2319843"/>
    <lineage>
        <taxon>Bacteria</taxon>
        <taxon>Pseudomonadati</taxon>
        <taxon>Bacteroidota</taxon>
        <taxon>Cytophagia</taxon>
        <taxon>Cytophagales</taxon>
        <taxon>Hymenobacteraceae</taxon>
        <taxon>Hymenobacter</taxon>
    </lineage>
</organism>
<keyword evidence="5" id="KW-0378">Hydrolase</keyword>